<dbReference type="Proteomes" id="UP000007264">
    <property type="component" value="Unassembled WGS sequence"/>
</dbReference>
<keyword evidence="3" id="KW-1185">Reference proteome</keyword>
<sequence length="198" mass="21053">MEWNRSGTTGDAVNTITASLDLEVLQAEPCAPALHMGRLRPRIIPLGLGNDTRPLLLQSHSTCEERSGGTARQQLWSLRKTSLEGQQQRHSSRIAARSAHQEEDAAPERMAALYLQGQRSRLGSSGRARHVEDAYMDAPDSDDALLPDLVLLMLGGGEEAATGVGAEAEVKEAAEGAGTGEGAAMGNFRLRRQLGGGS</sequence>
<protein>
    <submittedName>
        <fullName evidence="2">Uncharacterized protein</fullName>
    </submittedName>
</protein>
<dbReference type="EMBL" id="AGSI01000012">
    <property type="protein sequence ID" value="EIE21340.1"/>
    <property type="molecule type" value="Genomic_DNA"/>
</dbReference>
<evidence type="ECO:0000256" key="1">
    <source>
        <dbReference type="SAM" id="MobiDB-lite"/>
    </source>
</evidence>
<proteinExistence type="predicted"/>
<accession>I0YSH1</accession>
<evidence type="ECO:0000313" key="2">
    <source>
        <dbReference type="EMBL" id="EIE21340.1"/>
    </source>
</evidence>
<organism evidence="2 3">
    <name type="scientific">Coccomyxa subellipsoidea (strain C-169)</name>
    <name type="common">Green microalga</name>
    <dbReference type="NCBI Taxonomy" id="574566"/>
    <lineage>
        <taxon>Eukaryota</taxon>
        <taxon>Viridiplantae</taxon>
        <taxon>Chlorophyta</taxon>
        <taxon>core chlorophytes</taxon>
        <taxon>Trebouxiophyceae</taxon>
        <taxon>Trebouxiophyceae incertae sedis</taxon>
        <taxon>Coccomyxaceae</taxon>
        <taxon>Coccomyxa</taxon>
        <taxon>Coccomyxa subellipsoidea</taxon>
    </lineage>
</organism>
<feature type="region of interest" description="Disordered" evidence="1">
    <location>
        <begin position="82"/>
        <end position="105"/>
    </location>
</feature>
<dbReference type="AlphaFoldDB" id="I0YSH1"/>
<comment type="caution">
    <text evidence="2">The sequence shown here is derived from an EMBL/GenBank/DDBJ whole genome shotgun (WGS) entry which is preliminary data.</text>
</comment>
<reference evidence="2 3" key="1">
    <citation type="journal article" date="2012" name="Genome Biol.">
        <title>The genome of the polar eukaryotic microalga coccomyxa subellipsoidea reveals traits of cold adaptation.</title>
        <authorList>
            <person name="Blanc G."/>
            <person name="Agarkova I."/>
            <person name="Grimwood J."/>
            <person name="Kuo A."/>
            <person name="Brueggeman A."/>
            <person name="Dunigan D."/>
            <person name="Gurnon J."/>
            <person name="Ladunga I."/>
            <person name="Lindquist E."/>
            <person name="Lucas S."/>
            <person name="Pangilinan J."/>
            <person name="Proschold T."/>
            <person name="Salamov A."/>
            <person name="Schmutz J."/>
            <person name="Weeks D."/>
            <person name="Yamada T."/>
            <person name="Claverie J.M."/>
            <person name="Grigoriev I."/>
            <person name="Van Etten J."/>
            <person name="Lomsadze A."/>
            <person name="Borodovsky M."/>
        </authorList>
    </citation>
    <scope>NUCLEOTIDE SEQUENCE [LARGE SCALE GENOMIC DNA]</scope>
    <source>
        <strain evidence="2 3">C-169</strain>
    </source>
</reference>
<evidence type="ECO:0000313" key="3">
    <source>
        <dbReference type="Proteomes" id="UP000007264"/>
    </source>
</evidence>
<gene>
    <name evidence="2" type="ORF">COCSUDRAFT_56563</name>
</gene>
<name>I0YSH1_COCSC</name>
<dbReference type="GeneID" id="17039324"/>
<dbReference type="RefSeq" id="XP_005645884.1">
    <property type="nucleotide sequence ID" value="XM_005645827.1"/>
</dbReference>
<dbReference type="KEGG" id="csl:COCSUDRAFT_56563"/>